<evidence type="ECO:0000256" key="4">
    <source>
        <dbReference type="ARBA" id="ARBA00022692"/>
    </source>
</evidence>
<evidence type="ECO:0000313" key="13">
    <source>
        <dbReference type="Proteomes" id="UP000256269"/>
    </source>
</evidence>
<comment type="function">
    <text evidence="9 10">This protein specifically catalyzes the removal of signal peptides from prolipoproteins.</text>
</comment>
<comment type="caution">
    <text evidence="12">The sequence shown here is derived from an EMBL/GenBank/DDBJ whole genome shotgun (WGS) entry which is preliminary data.</text>
</comment>
<name>A0A3E0I0D2_9PSEU</name>
<sequence length="190" mass="20049">MGGVSTEPNTESVAAQRQLPRRIGLLVTAGVVALALDIVTKYLVVANLEGKPPLQLAGGLVYLDVIRNPYAAFSLGVTGMTWVFSVICVGVLAAIIWVAPRLRSRGWAVGLGFVFGGALGNLLDRIFRAPGALQGHVVDFISVFGPNAEYFPVFNFADSAICVGGALIVLMAILGRDYDGRSTREAKSGE</sequence>
<proteinExistence type="inferred from homology"/>
<dbReference type="GO" id="GO:0004190">
    <property type="term" value="F:aspartic-type endopeptidase activity"/>
    <property type="evidence" value="ECO:0007669"/>
    <property type="project" value="UniProtKB-UniRule"/>
</dbReference>
<keyword evidence="3 9" id="KW-0645">Protease</keyword>
<evidence type="ECO:0000256" key="9">
    <source>
        <dbReference type="HAMAP-Rule" id="MF_00161"/>
    </source>
</evidence>
<dbReference type="PRINTS" id="PR00781">
    <property type="entry name" value="LIPOSIGPTASE"/>
</dbReference>
<dbReference type="Proteomes" id="UP000256269">
    <property type="component" value="Unassembled WGS sequence"/>
</dbReference>
<dbReference type="GO" id="GO:0006508">
    <property type="term" value="P:proteolysis"/>
    <property type="evidence" value="ECO:0007669"/>
    <property type="project" value="UniProtKB-KW"/>
</dbReference>
<comment type="pathway">
    <text evidence="9">Protein modification; lipoprotein biosynthesis (signal peptide cleavage).</text>
</comment>
<feature type="transmembrane region" description="Helical" evidence="9">
    <location>
        <begin position="23"/>
        <end position="44"/>
    </location>
</feature>
<feature type="active site" evidence="9">
    <location>
        <position position="158"/>
    </location>
</feature>
<dbReference type="EC" id="3.4.23.36" evidence="9"/>
<dbReference type="UniPathway" id="UPA00665"/>
<dbReference type="InterPro" id="IPR001872">
    <property type="entry name" value="Peptidase_A8"/>
</dbReference>
<evidence type="ECO:0000256" key="3">
    <source>
        <dbReference type="ARBA" id="ARBA00022670"/>
    </source>
</evidence>
<feature type="transmembrane region" description="Helical" evidence="9">
    <location>
        <begin position="70"/>
        <end position="99"/>
    </location>
</feature>
<evidence type="ECO:0000313" key="12">
    <source>
        <dbReference type="EMBL" id="REH52081.1"/>
    </source>
</evidence>
<comment type="similarity">
    <text evidence="1 9 11">Belongs to the peptidase A8 family.</text>
</comment>
<keyword evidence="4 9" id="KW-0812">Transmembrane</keyword>
<keyword evidence="6 9" id="KW-0378">Hydrolase</keyword>
<keyword evidence="7 9" id="KW-1133">Transmembrane helix</keyword>
<comment type="subcellular location">
    <subcellularLocation>
        <location evidence="9">Cell membrane</location>
        <topology evidence="9">Multi-pass membrane protein</topology>
    </subcellularLocation>
</comment>
<dbReference type="PROSITE" id="PS00855">
    <property type="entry name" value="SPASE_II"/>
    <property type="match status" value="1"/>
</dbReference>
<dbReference type="Pfam" id="PF01252">
    <property type="entry name" value="Peptidase_A8"/>
    <property type="match status" value="1"/>
</dbReference>
<feature type="transmembrane region" description="Helical" evidence="9">
    <location>
        <begin position="106"/>
        <end position="123"/>
    </location>
</feature>
<dbReference type="GO" id="GO:0005886">
    <property type="term" value="C:plasma membrane"/>
    <property type="evidence" value="ECO:0007669"/>
    <property type="project" value="UniProtKB-SubCell"/>
</dbReference>
<reference evidence="12 13" key="1">
    <citation type="submission" date="2018-08" db="EMBL/GenBank/DDBJ databases">
        <title>Genomic Encyclopedia of Archaeal and Bacterial Type Strains, Phase II (KMG-II): from individual species to whole genera.</title>
        <authorList>
            <person name="Goeker M."/>
        </authorList>
    </citation>
    <scope>NUCLEOTIDE SEQUENCE [LARGE SCALE GENOMIC DNA]</scope>
    <source>
        <strain evidence="12 13">DSM 45791</strain>
    </source>
</reference>
<dbReference type="NCBIfam" id="TIGR00077">
    <property type="entry name" value="lspA"/>
    <property type="match status" value="1"/>
</dbReference>
<dbReference type="PANTHER" id="PTHR33695:SF1">
    <property type="entry name" value="LIPOPROTEIN SIGNAL PEPTIDASE"/>
    <property type="match status" value="1"/>
</dbReference>
<dbReference type="OrthoDB" id="4308908at2"/>
<evidence type="ECO:0000256" key="6">
    <source>
        <dbReference type="ARBA" id="ARBA00022801"/>
    </source>
</evidence>
<keyword evidence="2 9" id="KW-1003">Cell membrane</keyword>
<dbReference type="EMBL" id="QUNO01000003">
    <property type="protein sequence ID" value="REH52081.1"/>
    <property type="molecule type" value="Genomic_DNA"/>
</dbReference>
<dbReference type="RefSeq" id="WP_116174070.1">
    <property type="nucleotide sequence ID" value="NZ_CP144375.1"/>
</dbReference>
<evidence type="ECO:0000256" key="5">
    <source>
        <dbReference type="ARBA" id="ARBA00022750"/>
    </source>
</evidence>
<evidence type="ECO:0000256" key="11">
    <source>
        <dbReference type="RuleBase" id="RU004181"/>
    </source>
</evidence>
<dbReference type="PANTHER" id="PTHR33695">
    <property type="entry name" value="LIPOPROTEIN SIGNAL PEPTIDASE"/>
    <property type="match status" value="1"/>
</dbReference>
<evidence type="ECO:0000256" key="10">
    <source>
        <dbReference type="RuleBase" id="RU000594"/>
    </source>
</evidence>
<evidence type="ECO:0000256" key="7">
    <source>
        <dbReference type="ARBA" id="ARBA00022989"/>
    </source>
</evidence>
<evidence type="ECO:0000256" key="8">
    <source>
        <dbReference type="ARBA" id="ARBA00023136"/>
    </source>
</evidence>
<dbReference type="AlphaFoldDB" id="A0A3E0I0D2"/>
<organism evidence="12 13">
    <name type="scientific">Kutzneria buriramensis</name>
    <dbReference type="NCBI Taxonomy" id="1045776"/>
    <lineage>
        <taxon>Bacteria</taxon>
        <taxon>Bacillati</taxon>
        <taxon>Actinomycetota</taxon>
        <taxon>Actinomycetes</taxon>
        <taxon>Pseudonocardiales</taxon>
        <taxon>Pseudonocardiaceae</taxon>
        <taxon>Kutzneria</taxon>
    </lineage>
</organism>
<feature type="transmembrane region" description="Helical" evidence="9">
    <location>
        <begin position="153"/>
        <end position="174"/>
    </location>
</feature>
<protein>
    <recommendedName>
        <fullName evidence="9">Lipoprotein signal peptidase</fullName>
        <ecNumber evidence="9">3.4.23.36</ecNumber>
    </recommendedName>
    <alternativeName>
        <fullName evidence="9">Prolipoprotein signal peptidase</fullName>
    </alternativeName>
    <alternativeName>
        <fullName evidence="9">Signal peptidase II</fullName>
        <shortName evidence="9">SPase II</shortName>
    </alternativeName>
</protein>
<evidence type="ECO:0000256" key="2">
    <source>
        <dbReference type="ARBA" id="ARBA00022475"/>
    </source>
</evidence>
<keyword evidence="13" id="KW-1185">Reference proteome</keyword>
<keyword evidence="5 9" id="KW-0064">Aspartyl protease</keyword>
<keyword evidence="8 9" id="KW-0472">Membrane</keyword>
<gene>
    <name evidence="9" type="primary">lspA</name>
    <name evidence="12" type="ORF">BCF44_103530</name>
</gene>
<dbReference type="HAMAP" id="MF_00161">
    <property type="entry name" value="LspA"/>
    <property type="match status" value="1"/>
</dbReference>
<feature type="active site" evidence="9">
    <location>
        <position position="139"/>
    </location>
</feature>
<comment type="catalytic activity">
    <reaction evidence="9 10">
        <text>Release of signal peptides from bacterial membrane prolipoproteins. Hydrolyzes -Xaa-Yaa-Zaa-|-(S,diacylglyceryl)Cys-, in which Xaa is hydrophobic (preferably Leu), and Yaa (Ala or Ser) and Zaa (Gly or Ala) have small, neutral side chains.</text>
        <dbReference type="EC" id="3.4.23.36"/>
    </reaction>
</comment>
<evidence type="ECO:0000256" key="1">
    <source>
        <dbReference type="ARBA" id="ARBA00006139"/>
    </source>
</evidence>
<accession>A0A3E0I0D2</accession>